<comment type="similarity">
    <text evidence="1">Belongs to the aldo/keto reductase family.</text>
</comment>
<dbReference type="AlphaFoldDB" id="A0A1I2T0B3"/>
<evidence type="ECO:0000256" key="1">
    <source>
        <dbReference type="ARBA" id="ARBA00007905"/>
    </source>
</evidence>
<dbReference type="STRING" id="553467.SAMN04488063_2437"/>
<dbReference type="InterPro" id="IPR018170">
    <property type="entry name" value="Aldo/ket_reductase_CS"/>
</dbReference>
<accession>A0A1I2T0B3</accession>
<evidence type="ECO:0000313" key="6">
    <source>
        <dbReference type="Proteomes" id="UP000198876"/>
    </source>
</evidence>
<evidence type="ECO:0000256" key="3">
    <source>
        <dbReference type="ARBA" id="ARBA00023002"/>
    </source>
</evidence>
<evidence type="ECO:0000259" key="4">
    <source>
        <dbReference type="Pfam" id="PF00248"/>
    </source>
</evidence>
<dbReference type="PANTHER" id="PTHR43827">
    <property type="entry name" value="2,5-DIKETO-D-GLUCONIC ACID REDUCTASE"/>
    <property type="match status" value="1"/>
</dbReference>
<keyword evidence="2" id="KW-0521">NADP</keyword>
<keyword evidence="6" id="KW-1185">Reference proteome</keyword>
<proteinExistence type="inferred from homology"/>
<evidence type="ECO:0000313" key="5">
    <source>
        <dbReference type="EMBL" id="SFG56647.1"/>
    </source>
</evidence>
<dbReference type="Gene3D" id="3.20.20.100">
    <property type="entry name" value="NADP-dependent oxidoreductase domain"/>
    <property type="match status" value="1"/>
</dbReference>
<dbReference type="PIRSF" id="PIRSF000097">
    <property type="entry name" value="AKR"/>
    <property type="match status" value="1"/>
</dbReference>
<gene>
    <name evidence="5" type="ORF">SAMN04488063_2437</name>
</gene>
<dbReference type="PROSITE" id="PS00798">
    <property type="entry name" value="ALDOKETO_REDUCTASE_1"/>
    <property type="match status" value="1"/>
</dbReference>
<organism evidence="5 6">
    <name type="scientific">Halopelagius inordinatus</name>
    <dbReference type="NCBI Taxonomy" id="553467"/>
    <lineage>
        <taxon>Archaea</taxon>
        <taxon>Methanobacteriati</taxon>
        <taxon>Methanobacteriota</taxon>
        <taxon>Stenosarchaea group</taxon>
        <taxon>Halobacteria</taxon>
        <taxon>Halobacteriales</taxon>
        <taxon>Haloferacaceae</taxon>
    </lineage>
</organism>
<dbReference type="OrthoDB" id="275427at2157"/>
<feature type="domain" description="NADP-dependent oxidoreductase" evidence="4">
    <location>
        <begin position="18"/>
        <end position="261"/>
    </location>
</feature>
<dbReference type="PROSITE" id="PS00062">
    <property type="entry name" value="ALDOKETO_REDUCTASE_2"/>
    <property type="match status" value="1"/>
</dbReference>
<protein>
    <submittedName>
        <fullName evidence="5">2,5-diketo-D-gluconate reductase B</fullName>
    </submittedName>
</protein>
<name>A0A1I2T0B3_9EURY</name>
<sequence>MDDEPEIRTLGDANVPAVGLGTMGLDTPSDAEAVTAAVEMGYRHVDTAQIYGNESVVGDAIAVSDVPREDVFLATKVWADNLAYDDVIESTRESMDRLGVDYLDLLYVHRPIDAYDPAETLSAFDRLRDEGLIRHVGVSNFEVAELATARAHLDAPIAAHQTEYHPLFSRPELLEDAREHGTVPVAYSPMAGGKVTEVDDVVAVAEKHGTTPQAVSLAWLRAKGMAVVPKSSSTPHLRANLDAATGLALDEADVARIDAVEREVELYPE</sequence>
<reference evidence="6" key="1">
    <citation type="submission" date="2016-10" db="EMBL/GenBank/DDBJ databases">
        <authorList>
            <person name="Varghese N."/>
            <person name="Submissions S."/>
        </authorList>
    </citation>
    <scope>NUCLEOTIDE SEQUENCE [LARGE SCALE GENOMIC DNA]</scope>
    <source>
        <strain evidence="6">CGMCC 1.7739</strain>
    </source>
</reference>
<dbReference type="InterPro" id="IPR020471">
    <property type="entry name" value="AKR"/>
</dbReference>
<dbReference type="InterPro" id="IPR036812">
    <property type="entry name" value="NAD(P)_OxRdtase_dom_sf"/>
</dbReference>
<dbReference type="EMBL" id="FOOQ01000002">
    <property type="protein sequence ID" value="SFG56647.1"/>
    <property type="molecule type" value="Genomic_DNA"/>
</dbReference>
<dbReference type="RefSeq" id="WP_092892533.1">
    <property type="nucleotide sequence ID" value="NZ_FOOQ01000002.1"/>
</dbReference>
<keyword evidence="3" id="KW-0560">Oxidoreductase</keyword>
<dbReference type="Proteomes" id="UP000198876">
    <property type="component" value="Unassembled WGS sequence"/>
</dbReference>
<dbReference type="PANTHER" id="PTHR43827:SF3">
    <property type="entry name" value="NADP-DEPENDENT OXIDOREDUCTASE DOMAIN-CONTAINING PROTEIN"/>
    <property type="match status" value="1"/>
</dbReference>
<dbReference type="InterPro" id="IPR023210">
    <property type="entry name" value="NADP_OxRdtase_dom"/>
</dbReference>
<dbReference type="SUPFAM" id="SSF51430">
    <property type="entry name" value="NAD(P)-linked oxidoreductase"/>
    <property type="match status" value="1"/>
</dbReference>
<evidence type="ECO:0000256" key="2">
    <source>
        <dbReference type="ARBA" id="ARBA00022857"/>
    </source>
</evidence>
<dbReference type="PRINTS" id="PR00069">
    <property type="entry name" value="ALDKETRDTASE"/>
</dbReference>
<dbReference type="GO" id="GO:0016616">
    <property type="term" value="F:oxidoreductase activity, acting on the CH-OH group of donors, NAD or NADP as acceptor"/>
    <property type="evidence" value="ECO:0007669"/>
    <property type="project" value="UniProtKB-ARBA"/>
</dbReference>
<dbReference type="Pfam" id="PF00248">
    <property type="entry name" value="Aldo_ket_red"/>
    <property type="match status" value="1"/>
</dbReference>